<reference evidence="4" key="2">
    <citation type="submission" date="2023-07" db="EMBL/GenBank/DDBJ databases">
        <authorList>
            <person name="Sun H."/>
        </authorList>
    </citation>
    <scope>NUCLEOTIDE SEQUENCE</scope>
    <source>
        <strain evidence="4">05753</strain>
    </source>
</reference>
<dbReference type="NCBIfam" id="NF001911">
    <property type="entry name" value="PRK00685.1"/>
    <property type="match status" value="1"/>
</dbReference>
<name>A0ABT8SUQ1_9HYPH</name>
<dbReference type="InterPro" id="IPR050114">
    <property type="entry name" value="UPF0173_UPF0282_UlaG_hydrolase"/>
</dbReference>
<dbReference type="RefSeq" id="WP_302075950.1">
    <property type="nucleotide sequence ID" value="NZ_JAUKWQ010000001.1"/>
</dbReference>
<dbReference type="Gene3D" id="3.60.15.10">
    <property type="entry name" value="Ribonuclease Z/Hydroxyacylglutathione hydrolase-like"/>
    <property type="match status" value="1"/>
</dbReference>
<protein>
    <recommendedName>
        <fullName evidence="2">UPF0173 metal-dependent hydrolase Q2T52_07140</fullName>
    </recommendedName>
</protein>
<dbReference type="GO" id="GO:0016787">
    <property type="term" value="F:hydrolase activity"/>
    <property type="evidence" value="ECO:0007669"/>
    <property type="project" value="UniProtKB-KW"/>
</dbReference>
<dbReference type="PANTHER" id="PTHR43546:SF3">
    <property type="entry name" value="UPF0173 METAL-DEPENDENT HYDROLASE MJ1163"/>
    <property type="match status" value="1"/>
</dbReference>
<dbReference type="EMBL" id="JAUKWQ010000001">
    <property type="protein sequence ID" value="MDO1581869.1"/>
    <property type="molecule type" value="Genomic_DNA"/>
</dbReference>
<dbReference type="SMART" id="SM00849">
    <property type="entry name" value="Lactamase_B"/>
    <property type="match status" value="1"/>
</dbReference>
<dbReference type="Proteomes" id="UP001169006">
    <property type="component" value="Unassembled WGS sequence"/>
</dbReference>
<comment type="similarity">
    <text evidence="2">Belongs to the UPF0173 family.</text>
</comment>
<gene>
    <name evidence="4" type="ORF">Q2T52_07140</name>
</gene>
<evidence type="ECO:0000313" key="5">
    <source>
        <dbReference type="Proteomes" id="UP001169006"/>
    </source>
</evidence>
<keyword evidence="5" id="KW-1185">Reference proteome</keyword>
<dbReference type="InterPro" id="IPR001279">
    <property type="entry name" value="Metallo-B-lactamas"/>
</dbReference>
<dbReference type="HAMAP" id="MF_00457">
    <property type="entry name" value="UPF0173"/>
    <property type="match status" value="1"/>
</dbReference>
<evidence type="ECO:0000256" key="1">
    <source>
        <dbReference type="ARBA" id="ARBA00022801"/>
    </source>
</evidence>
<dbReference type="SUPFAM" id="SSF56281">
    <property type="entry name" value="Metallo-hydrolase/oxidoreductase"/>
    <property type="match status" value="1"/>
</dbReference>
<dbReference type="Pfam" id="PF12706">
    <property type="entry name" value="Lactamase_B_2"/>
    <property type="match status" value="1"/>
</dbReference>
<dbReference type="PANTHER" id="PTHR43546">
    <property type="entry name" value="UPF0173 METAL-DEPENDENT HYDROLASE MJ1163-RELATED"/>
    <property type="match status" value="1"/>
</dbReference>
<evidence type="ECO:0000256" key="2">
    <source>
        <dbReference type="HAMAP-Rule" id="MF_00457"/>
    </source>
</evidence>
<evidence type="ECO:0000259" key="3">
    <source>
        <dbReference type="SMART" id="SM00849"/>
    </source>
</evidence>
<evidence type="ECO:0000313" key="4">
    <source>
        <dbReference type="EMBL" id="MDO1581869.1"/>
    </source>
</evidence>
<dbReference type="InterPro" id="IPR036866">
    <property type="entry name" value="RibonucZ/Hydroxyglut_hydro"/>
</dbReference>
<organism evidence="4 5">
    <name type="scientific">Rhizobium oryzicola</name>
    <dbReference type="NCBI Taxonomy" id="1232668"/>
    <lineage>
        <taxon>Bacteria</taxon>
        <taxon>Pseudomonadati</taxon>
        <taxon>Pseudomonadota</taxon>
        <taxon>Alphaproteobacteria</taxon>
        <taxon>Hyphomicrobiales</taxon>
        <taxon>Rhizobiaceae</taxon>
        <taxon>Rhizobium/Agrobacterium group</taxon>
        <taxon>Rhizobium</taxon>
    </lineage>
</organism>
<reference evidence="4" key="1">
    <citation type="journal article" date="2015" name="Int. J. Syst. Evol. Microbiol.">
        <title>Rhizobium oryzicola sp. nov., potential plant-growth-promoting endophytic bacteria isolated from rice roots.</title>
        <authorList>
            <person name="Zhang X.X."/>
            <person name="Gao J.S."/>
            <person name="Cao Y.H."/>
            <person name="Sheirdil R.A."/>
            <person name="Wang X.C."/>
            <person name="Zhang L."/>
        </authorList>
    </citation>
    <scope>NUCLEOTIDE SEQUENCE</scope>
    <source>
        <strain evidence="4">05753</strain>
    </source>
</reference>
<sequence length="234" mass="24834">MKITWLGHAAFRIETAHSKILIDPFLTGNPAFSGQDRKDVADGITHILLTHGHGDHVGDTIALAAETGATVLANADLAAWLGSKGVKKIEMGNTGGTVHLGGFTATFTQALHSSAQISEDGVSHSLGNANGLMLHFEDEPSLLHMGDTDIFTDMGLINELHQPDIGLVPIGDRFTMGGAVAALACQRFFDFKHAIPCHYGSFPIVDATPEKFVKGMEGLKTKVETPKPGQTLSI</sequence>
<feature type="domain" description="Metallo-beta-lactamase" evidence="3">
    <location>
        <begin position="7"/>
        <end position="198"/>
    </location>
</feature>
<accession>A0ABT8SUQ1</accession>
<proteinExistence type="inferred from homology"/>
<comment type="caution">
    <text evidence="4">The sequence shown here is derived from an EMBL/GenBank/DDBJ whole genome shotgun (WGS) entry which is preliminary data.</text>
</comment>
<keyword evidence="1 2" id="KW-0378">Hydrolase</keyword>
<dbReference type="InterPro" id="IPR022877">
    <property type="entry name" value="UPF0173"/>
</dbReference>